<dbReference type="Gene3D" id="3.30.420.10">
    <property type="entry name" value="Ribonuclease H-like superfamily/Ribonuclease H"/>
    <property type="match status" value="1"/>
</dbReference>
<dbReference type="Gene3D" id="1.10.287.690">
    <property type="entry name" value="Helix hairpin bin"/>
    <property type="match status" value="1"/>
</dbReference>
<dbReference type="Gene3D" id="3.90.1600.10">
    <property type="entry name" value="Palm domain of DNA polymerase"/>
    <property type="match status" value="1"/>
</dbReference>
<dbReference type="Pfam" id="PF00136">
    <property type="entry name" value="DNA_pol_B"/>
    <property type="match status" value="1"/>
</dbReference>
<dbReference type="InterPro" id="IPR043502">
    <property type="entry name" value="DNA/RNA_pol_sf"/>
</dbReference>
<sequence length="1041" mass="116971">MCGVAMTTFHNPYISTNKGKKSVPAQPAADSCRLVPRCLRTPTAPGVIVVKSSAPPTYFYEGQECSVYPNDGRSSMWRRAKATSPNVSSPLETHMDVELQFHIYDLIETVYQKERCDDVPFRLQTDIIPCGIVLKLLGRTRDGHSVCVNVFGQRVYFYASAKPGVDVDSVVRQALSCGRFSRSTQCWFSVYRERKLYLGQYDPNEHDVFRISLSSPACMPAVAGKLTTAGCRVFETGVDAVRRFIIDNGLSAFGWYKCCKATPRIIARDAWTELEFDCAVNDLTLLSEDTSWPPYRVMSFDIECMGEHGFPTASRVEDTVIQISCVIWTTGTDNSYERMLLTLGTCEPIEGTRVYEFPSELDMFHAFFTLLRDGDVEIITGYNIANFDVPYVLERATQVYNMCAANFCRVHSGAVFEVQRVRDGHPGVARAMPKLRMGGLLAIDMYHICRDKLSLSDYKLNTVAEKCVGAVKDDVSYHEIPTLFRMGPRGRARIGKYCVHDSELVLQIMQYFAAHVEVCEIARLAHIPARRVVTDGQQIRVHSCLLAAARERNYILPAPHEGGGPSGYQGATVINPKAGFYNNPVLVVDFASLYPSIIQAHNLCYSTMILDEDLQHHTHLKPCDYETFNISSGLIHFVKSHICQSLLSNLLTTWLTKRKAVRQELAKCTNPQRRAILDKQQLAIKVTCNSVYGFTGVATGIMPCLKIAETVTLQGRTMLEKSRQFIEAFGVEDVSTLMKQQVVAAPTARLHVVYGDTDSLFVEFDGYDIDTVTQVGDTLAAATTRALFKDPIRLEAEKTFRCLLLLTKKRYVGVLSNDRVLMKGVELVRKTACTFVQERCRRVLELVLRDEDVRSAAQLLSRRPAQISFEKGLPLGFLKVLDVLNESYAELRNGCIPVENLTFSTELSRHISTYSTQNLPHLCVYRKMLERNEEPPQIHDRIQYVFTASAPSSRCSDMAEDPRYVRQHGVPIAAEYYFERLIRSTAGLLQCLFDNSADAAMGVLYNFVHGFFDIPRNMNRDAPPLPNTQHGTTNPCTKNFS</sequence>
<evidence type="ECO:0000256" key="9">
    <source>
        <dbReference type="ARBA" id="ARBA00023125"/>
    </source>
</evidence>
<dbReference type="PROSITE" id="PS00116">
    <property type="entry name" value="DNA_POLYMERASE_B"/>
    <property type="match status" value="1"/>
</dbReference>
<dbReference type="PANTHER" id="PTHR10322">
    <property type="entry name" value="DNA POLYMERASE CATALYTIC SUBUNIT"/>
    <property type="match status" value="1"/>
</dbReference>
<dbReference type="InterPro" id="IPR006133">
    <property type="entry name" value="DNA-dir_DNA_pol_B_exonuc"/>
</dbReference>
<dbReference type="GO" id="GO:0003677">
    <property type="term" value="F:DNA binding"/>
    <property type="evidence" value="ECO:0007669"/>
    <property type="project" value="UniProtKB-KW"/>
</dbReference>
<evidence type="ECO:0000256" key="3">
    <source>
        <dbReference type="ARBA" id="ARBA00022562"/>
    </source>
</evidence>
<feature type="region of interest" description="Disordered" evidence="12">
    <location>
        <begin position="1022"/>
        <end position="1041"/>
    </location>
</feature>
<dbReference type="GO" id="GO:0006261">
    <property type="term" value="P:DNA-templated DNA replication"/>
    <property type="evidence" value="ECO:0007669"/>
    <property type="project" value="TreeGrafter"/>
</dbReference>
<evidence type="ECO:0000256" key="6">
    <source>
        <dbReference type="ARBA" id="ARBA00022705"/>
    </source>
</evidence>
<evidence type="ECO:0000256" key="8">
    <source>
        <dbReference type="ARBA" id="ARBA00023109"/>
    </source>
</evidence>
<evidence type="ECO:0000256" key="5">
    <source>
        <dbReference type="ARBA" id="ARBA00022695"/>
    </source>
</evidence>
<dbReference type="PRINTS" id="PR00106">
    <property type="entry name" value="DNAPOLB"/>
</dbReference>
<reference evidence="15" key="1">
    <citation type="submission" date="2019-10" db="EMBL/GenBank/DDBJ databases">
        <title>Otarine herpesvirus 4 in Northern fur seal genital swab.</title>
        <authorList>
            <person name="Deming A.C."/>
            <person name="Wellehan J.F.X."/>
            <person name="Gulland F.M.D."/>
        </authorList>
    </citation>
    <scope>NUCLEOTIDE SEQUENCE</scope>
    <source>
        <strain evidence="15">Cu11-001</strain>
    </source>
</reference>
<feature type="domain" description="DNA-directed DNA polymerase family B exonuclease" evidence="14">
    <location>
        <begin position="231"/>
        <end position="463"/>
    </location>
</feature>
<evidence type="ECO:0000256" key="11">
    <source>
        <dbReference type="RuleBase" id="RU000442"/>
    </source>
</evidence>
<dbReference type="InterPro" id="IPR017964">
    <property type="entry name" value="DNA-dir_DNA_pol_B_CS"/>
</dbReference>
<evidence type="ECO:0000313" key="15">
    <source>
        <dbReference type="EMBL" id="QRE02495.1"/>
    </source>
</evidence>
<dbReference type="GO" id="GO:0039693">
    <property type="term" value="P:viral DNA genome replication"/>
    <property type="evidence" value="ECO:0007669"/>
    <property type="project" value="UniProtKB-KW"/>
</dbReference>
<dbReference type="InterPro" id="IPR006172">
    <property type="entry name" value="DNA-dir_DNA_pol_B"/>
</dbReference>
<keyword evidence="5 11" id="KW-0548">Nucleotidyltransferase</keyword>
<dbReference type="GO" id="GO:0003887">
    <property type="term" value="F:DNA-directed DNA polymerase activity"/>
    <property type="evidence" value="ECO:0007669"/>
    <property type="project" value="UniProtKB-KW"/>
</dbReference>
<proteinExistence type="inferred from homology"/>
<evidence type="ECO:0000259" key="14">
    <source>
        <dbReference type="Pfam" id="PF03104"/>
    </source>
</evidence>
<dbReference type="SUPFAM" id="SSF53098">
    <property type="entry name" value="Ribonuclease H-like"/>
    <property type="match status" value="1"/>
</dbReference>
<dbReference type="GO" id="GO:0042025">
    <property type="term" value="C:host cell nucleus"/>
    <property type="evidence" value="ECO:0007669"/>
    <property type="project" value="UniProtKB-SubCell"/>
</dbReference>
<dbReference type="PANTHER" id="PTHR10322:SF23">
    <property type="entry name" value="DNA POLYMERASE DELTA CATALYTIC SUBUNIT"/>
    <property type="match status" value="1"/>
</dbReference>
<dbReference type="InterPro" id="IPR042087">
    <property type="entry name" value="DNA_pol_B_thumb"/>
</dbReference>
<dbReference type="InterPro" id="IPR050240">
    <property type="entry name" value="DNA_pol_type-B"/>
</dbReference>
<comment type="subcellular location">
    <subcellularLocation>
        <location evidence="1">Host nucleus</location>
    </subcellularLocation>
</comment>
<dbReference type="InterPro" id="IPR036397">
    <property type="entry name" value="RNaseH_sf"/>
</dbReference>
<dbReference type="Gene3D" id="3.30.342.10">
    <property type="entry name" value="DNA Polymerase, chain B, domain 1"/>
    <property type="match status" value="1"/>
</dbReference>
<dbReference type="Pfam" id="PF03104">
    <property type="entry name" value="DNA_pol_B_exo1"/>
    <property type="match status" value="1"/>
</dbReference>
<evidence type="ECO:0000259" key="13">
    <source>
        <dbReference type="Pfam" id="PF00136"/>
    </source>
</evidence>
<dbReference type="GO" id="GO:0000166">
    <property type="term" value="F:nucleotide binding"/>
    <property type="evidence" value="ECO:0007669"/>
    <property type="project" value="InterPro"/>
</dbReference>
<keyword evidence="4 11" id="KW-0808">Transferase</keyword>
<keyword evidence="6 11" id="KW-0235">DNA replication</keyword>
<dbReference type="EC" id="2.7.7.7" evidence="11"/>
<keyword evidence="9 11" id="KW-0238">DNA-binding</keyword>
<protein>
    <recommendedName>
        <fullName evidence="11">DNA polymerase</fullName>
        <ecNumber evidence="11">2.7.7.7</ecNumber>
    </recommendedName>
</protein>
<dbReference type="SUPFAM" id="SSF56672">
    <property type="entry name" value="DNA/RNA polymerases"/>
    <property type="match status" value="1"/>
</dbReference>
<gene>
    <name evidence="15" type="primary">ORF9</name>
</gene>
<dbReference type="SMART" id="SM00486">
    <property type="entry name" value="POLBc"/>
    <property type="match status" value="1"/>
</dbReference>
<evidence type="ECO:0000256" key="1">
    <source>
        <dbReference type="ARBA" id="ARBA00004147"/>
    </source>
</evidence>
<keyword evidence="3" id="KW-1048">Host nucleus</keyword>
<dbReference type="InterPro" id="IPR006134">
    <property type="entry name" value="DNA-dir_DNA_pol_B_multi_dom"/>
</dbReference>
<evidence type="ECO:0000256" key="10">
    <source>
        <dbReference type="ARBA" id="ARBA00049244"/>
    </source>
</evidence>
<comment type="similarity">
    <text evidence="2 11">Belongs to the DNA polymerase type-B family.</text>
</comment>
<feature type="compositionally biased region" description="Polar residues" evidence="12">
    <location>
        <begin position="1027"/>
        <end position="1041"/>
    </location>
</feature>
<comment type="catalytic activity">
    <reaction evidence="10 11">
        <text>DNA(n) + a 2'-deoxyribonucleoside 5'-triphosphate = DNA(n+1) + diphosphate</text>
        <dbReference type="Rhea" id="RHEA:22508"/>
        <dbReference type="Rhea" id="RHEA-COMP:17339"/>
        <dbReference type="Rhea" id="RHEA-COMP:17340"/>
        <dbReference type="ChEBI" id="CHEBI:33019"/>
        <dbReference type="ChEBI" id="CHEBI:61560"/>
        <dbReference type="ChEBI" id="CHEBI:173112"/>
        <dbReference type="EC" id="2.7.7.7"/>
    </reaction>
</comment>
<name>A0A889IW44_9GAMA</name>
<dbReference type="InterPro" id="IPR012337">
    <property type="entry name" value="RNaseH-like_sf"/>
</dbReference>
<evidence type="ECO:0000256" key="2">
    <source>
        <dbReference type="ARBA" id="ARBA00005755"/>
    </source>
</evidence>
<dbReference type="Gene3D" id="1.10.132.60">
    <property type="entry name" value="DNA polymerase family B, C-terminal domain"/>
    <property type="match status" value="1"/>
</dbReference>
<organism evidence="15">
    <name type="scientific">Otarine gammaherpesvirus 4</name>
    <dbReference type="NCBI Taxonomy" id="2801541"/>
    <lineage>
        <taxon>Viruses</taxon>
        <taxon>Duplodnaviria</taxon>
        <taxon>Heunggongvirae</taxon>
        <taxon>Peploviricota</taxon>
        <taxon>Herviviricetes</taxon>
        <taxon>Herpesvirales</taxon>
        <taxon>Orthoherpesviridae</taxon>
        <taxon>Gammaherpesvirinae</taxon>
    </lineage>
</organism>
<evidence type="ECO:0000256" key="7">
    <source>
        <dbReference type="ARBA" id="ARBA00022932"/>
    </source>
</evidence>
<accession>A0A889IW44</accession>
<evidence type="ECO:0000256" key="4">
    <source>
        <dbReference type="ARBA" id="ARBA00022679"/>
    </source>
</evidence>
<dbReference type="EMBL" id="MN545486">
    <property type="protein sequence ID" value="QRE02495.1"/>
    <property type="molecule type" value="Genomic_DNA"/>
</dbReference>
<keyword evidence="8" id="KW-1194">Viral DNA replication</keyword>
<evidence type="ECO:0000256" key="12">
    <source>
        <dbReference type="SAM" id="MobiDB-lite"/>
    </source>
</evidence>
<keyword evidence="7 11" id="KW-0239">DNA-directed DNA polymerase</keyword>
<feature type="domain" description="DNA-directed DNA polymerase family B multifunctional" evidence="13">
    <location>
        <begin position="527"/>
        <end position="991"/>
    </location>
</feature>
<dbReference type="InterPro" id="IPR023211">
    <property type="entry name" value="DNA_pol_palm_dom_sf"/>
</dbReference>